<evidence type="ECO:0000313" key="2">
    <source>
        <dbReference type="EMBL" id="KAF2866289.1"/>
    </source>
</evidence>
<dbReference type="EMBL" id="JAADJZ010000028">
    <property type="protein sequence ID" value="KAF2866289.1"/>
    <property type="molecule type" value="Genomic_DNA"/>
</dbReference>
<keyword evidence="1" id="KW-0472">Membrane</keyword>
<protein>
    <submittedName>
        <fullName evidence="2">Uncharacterized protein</fullName>
    </submittedName>
</protein>
<proteinExistence type="predicted"/>
<feature type="transmembrane region" description="Helical" evidence="1">
    <location>
        <begin position="48"/>
        <end position="73"/>
    </location>
</feature>
<organism evidence="2 3">
    <name type="scientific">Massariosphaeria phaeospora</name>
    <dbReference type="NCBI Taxonomy" id="100035"/>
    <lineage>
        <taxon>Eukaryota</taxon>
        <taxon>Fungi</taxon>
        <taxon>Dikarya</taxon>
        <taxon>Ascomycota</taxon>
        <taxon>Pezizomycotina</taxon>
        <taxon>Dothideomycetes</taxon>
        <taxon>Pleosporomycetidae</taxon>
        <taxon>Pleosporales</taxon>
        <taxon>Pleosporales incertae sedis</taxon>
        <taxon>Massariosphaeria</taxon>
    </lineage>
</organism>
<keyword evidence="3" id="KW-1185">Reference proteome</keyword>
<dbReference type="Proteomes" id="UP000481861">
    <property type="component" value="Unassembled WGS sequence"/>
</dbReference>
<keyword evidence="1" id="KW-1133">Transmembrane helix</keyword>
<name>A0A7C8HZI2_9PLEO</name>
<feature type="transmembrane region" description="Helical" evidence="1">
    <location>
        <begin position="14"/>
        <end position="36"/>
    </location>
</feature>
<evidence type="ECO:0000313" key="3">
    <source>
        <dbReference type="Proteomes" id="UP000481861"/>
    </source>
</evidence>
<evidence type="ECO:0000256" key="1">
    <source>
        <dbReference type="SAM" id="Phobius"/>
    </source>
</evidence>
<accession>A0A7C8HZI2</accession>
<comment type="caution">
    <text evidence="2">The sequence shown here is derived from an EMBL/GenBank/DDBJ whole genome shotgun (WGS) entry which is preliminary data.</text>
</comment>
<keyword evidence="1" id="KW-0812">Transmembrane</keyword>
<feature type="transmembrane region" description="Helical" evidence="1">
    <location>
        <begin position="93"/>
        <end position="122"/>
    </location>
</feature>
<reference evidence="2 3" key="1">
    <citation type="submission" date="2020-01" db="EMBL/GenBank/DDBJ databases">
        <authorList>
            <consortium name="DOE Joint Genome Institute"/>
            <person name="Haridas S."/>
            <person name="Albert R."/>
            <person name="Binder M."/>
            <person name="Bloem J."/>
            <person name="Labutti K."/>
            <person name="Salamov A."/>
            <person name="Andreopoulos B."/>
            <person name="Baker S.E."/>
            <person name="Barry K."/>
            <person name="Bills G."/>
            <person name="Bluhm B.H."/>
            <person name="Cannon C."/>
            <person name="Castanera R."/>
            <person name="Culley D.E."/>
            <person name="Daum C."/>
            <person name="Ezra D."/>
            <person name="Gonzalez J.B."/>
            <person name="Henrissat B."/>
            <person name="Kuo A."/>
            <person name="Liang C."/>
            <person name="Lipzen A."/>
            <person name="Lutzoni F."/>
            <person name="Magnuson J."/>
            <person name="Mondo S."/>
            <person name="Nolan M."/>
            <person name="Ohm R."/>
            <person name="Pangilinan J."/>
            <person name="Park H.-J.H."/>
            <person name="Ramirez L."/>
            <person name="Alfaro M."/>
            <person name="Sun H."/>
            <person name="Tritt A."/>
            <person name="Yoshinaga Y."/>
            <person name="Zwiers L.-H.L."/>
            <person name="Turgeon B.G."/>
            <person name="Goodwin S.B."/>
            <person name="Spatafora J.W."/>
            <person name="Crous P.W."/>
            <person name="Grigoriev I.V."/>
        </authorList>
    </citation>
    <scope>NUCLEOTIDE SEQUENCE [LARGE SCALE GENOMIC DNA]</scope>
    <source>
        <strain evidence="2 3">CBS 611.86</strain>
    </source>
</reference>
<sequence>MATTARRQGILLPLWARIAIALQGITSTLPPAAVFLTALNIPHGYDPLFLLYMFLTFGFVGFGLVFIIALTIIGGMSTTLTLQTAWVLEVAKAVVATLAWCSMVFLLWPVGWMGGVVGCLWVG</sequence>
<dbReference type="AlphaFoldDB" id="A0A7C8HZI2"/>
<gene>
    <name evidence="2" type="ORF">BDV95DRAFT_584456</name>
</gene>